<gene>
    <name evidence="1" type="ORF">RRG08_033148</name>
</gene>
<name>A0AAE0YX56_9GAST</name>
<protein>
    <submittedName>
        <fullName evidence="1">Uncharacterized protein</fullName>
    </submittedName>
</protein>
<dbReference type="Proteomes" id="UP001283361">
    <property type="component" value="Unassembled WGS sequence"/>
</dbReference>
<organism evidence="1 2">
    <name type="scientific">Elysia crispata</name>
    <name type="common">lettuce slug</name>
    <dbReference type="NCBI Taxonomy" id="231223"/>
    <lineage>
        <taxon>Eukaryota</taxon>
        <taxon>Metazoa</taxon>
        <taxon>Spiralia</taxon>
        <taxon>Lophotrochozoa</taxon>
        <taxon>Mollusca</taxon>
        <taxon>Gastropoda</taxon>
        <taxon>Heterobranchia</taxon>
        <taxon>Euthyneura</taxon>
        <taxon>Panpulmonata</taxon>
        <taxon>Sacoglossa</taxon>
        <taxon>Placobranchoidea</taxon>
        <taxon>Plakobranchidae</taxon>
        <taxon>Elysia</taxon>
    </lineage>
</organism>
<dbReference type="EMBL" id="JAWDGP010005190">
    <property type="protein sequence ID" value="KAK3758888.1"/>
    <property type="molecule type" value="Genomic_DNA"/>
</dbReference>
<reference evidence="1" key="1">
    <citation type="journal article" date="2023" name="G3 (Bethesda)">
        <title>A reference genome for the long-term kleptoplast-retaining sea slug Elysia crispata morphotype clarki.</title>
        <authorList>
            <person name="Eastman K.E."/>
            <person name="Pendleton A.L."/>
            <person name="Shaikh M.A."/>
            <person name="Suttiyut T."/>
            <person name="Ogas R."/>
            <person name="Tomko P."/>
            <person name="Gavelis G."/>
            <person name="Widhalm J.R."/>
            <person name="Wisecaver J.H."/>
        </authorList>
    </citation>
    <scope>NUCLEOTIDE SEQUENCE</scope>
    <source>
        <strain evidence="1">ECLA1</strain>
    </source>
</reference>
<keyword evidence="2" id="KW-1185">Reference proteome</keyword>
<accession>A0AAE0YX56</accession>
<evidence type="ECO:0000313" key="2">
    <source>
        <dbReference type="Proteomes" id="UP001283361"/>
    </source>
</evidence>
<proteinExistence type="predicted"/>
<dbReference type="AlphaFoldDB" id="A0AAE0YX56"/>
<evidence type="ECO:0000313" key="1">
    <source>
        <dbReference type="EMBL" id="KAK3758888.1"/>
    </source>
</evidence>
<comment type="caution">
    <text evidence="1">The sequence shown here is derived from an EMBL/GenBank/DDBJ whole genome shotgun (WGS) entry which is preliminary data.</text>
</comment>
<sequence>MTSSAPRVCTRHLEKERCKSARVQMYEVAGKCILPSQDESSFLKYFMSLGFLNLTLALDLPRVQYCNTMTRNIIAIKTELEWERHEAEVPTSSPHKGSVLFMNRELEQWRQVPSLARDAHCKLIRPYRYLKEKNH</sequence>